<name>A0A1L3MQ67_9BACI</name>
<gene>
    <name evidence="2" type="ORF">A9C19_06385</name>
</gene>
<dbReference type="KEGG" id="bwh:A9C19_06385"/>
<dbReference type="InterPro" id="IPR020372">
    <property type="entry name" value="Competence_ComGG"/>
</dbReference>
<keyword evidence="3" id="KW-1185">Reference proteome</keyword>
<dbReference type="AlphaFoldDB" id="A0A1L3MQ67"/>
<dbReference type="STRING" id="1547283.A9C19_06385"/>
<feature type="transmembrane region" description="Helical" evidence="1">
    <location>
        <begin position="6"/>
        <end position="27"/>
    </location>
</feature>
<dbReference type="RefSeq" id="WP_072579192.1">
    <property type="nucleotide sequence ID" value="NZ_CP016020.1"/>
</dbReference>
<reference evidence="2 3" key="1">
    <citation type="journal article" date="2016" name="Sci. Rep.">
        <title>Complete genome sequence and transcriptomic analysis of a novel marine strain Bacillus weihaiensis reveals the mechanism of brown algae degradation.</title>
        <authorList>
            <person name="Zhu Y."/>
            <person name="Chen P."/>
            <person name="Bao Y."/>
            <person name="Men Y."/>
            <person name="Zeng Y."/>
            <person name="Yang J."/>
            <person name="Sun J."/>
            <person name="Sun Y."/>
        </authorList>
    </citation>
    <scope>NUCLEOTIDE SEQUENCE [LARGE SCALE GENOMIC DNA]</scope>
    <source>
        <strain evidence="2 3">Alg07</strain>
    </source>
</reference>
<dbReference type="Proteomes" id="UP000181936">
    <property type="component" value="Chromosome"/>
</dbReference>
<keyword evidence="1" id="KW-0472">Membrane</keyword>
<evidence type="ECO:0008006" key="4">
    <source>
        <dbReference type="Google" id="ProtNLM"/>
    </source>
</evidence>
<keyword evidence="1" id="KW-1133">Transmembrane helix</keyword>
<dbReference type="OrthoDB" id="2969153at2"/>
<evidence type="ECO:0000313" key="2">
    <source>
        <dbReference type="EMBL" id="APH04404.1"/>
    </source>
</evidence>
<protein>
    <recommendedName>
        <fullName evidence="4">Competence protein ComG</fullName>
    </recommendedName>
</protein>
<proteinExistence type="predicted"/>
<sequence length="129" mass="14902">MKREKGFILPTTMVVVLFCLLVVAYVASSHMNEKKFYFETEQHYILENLVLLATTYSIQRLTLPDKETLIDQSETIETSNGRFTIKVNKVTSDTVDISLHCMTKTNRTKKVAFQYSLSQKTINLWSEVN</sequence>
<evidence type="ECO:0000256" key="1">
    <source>
        <dbReference type="SAM" id="Phobius"/>
    </source>
</evidence>
<keyword evidence="1" id="KW-0812">Transmembrane</keyword>
<dbReference type="EMBL" id="CP016020">
    <property type="protein sequence ID" value="APH04404.1"/>
    <property type="molecule type" value="Genomic_DNA"/>
</dbReference>
<accession>A0A1L3MQ67</accession>
<evidence type="ECO:0000313" key="3">
    <source>
        <dbReference type="Proteomes" id="UP000181936"/>
    </source>
</evidence>
<organism evidence="2 3">
    <name type="scientific">Bacillus weihaiensis</name>
    <dbReference type="NCBI Taxonomy" id="1547283"/>
    <lineage>
        <taxon>Bacteria</taxon>
        <taxon>Bacillati</taxon>
        <taxon>Bacillota</taxon>
        <taxon>Bacilli</taxon>
        <taxon>Bacillales</taxon>
        <taxon>Bacillaceae</taxon>
        <taxon>Bacillus</taxon>
    </lineage>
</organism>
<dbReference type="Pfam" id="PF14173">
    <property type="entry name" value="ComGG"/>
    <property type="match status" value="1"/>
</dbReference>